<reference evidence="2" key="1">
    <citation type="submission" date="2015-11" db="EMBL/GenBank/DDBJ databases">
        <title>De novo transcriptome assembly of four potential Pierce s Disease insect vectors from Arizona vineyards.</title>
        <authorList>
            <person name="Tassone E.E."/>
        </authorList>
    </citation>
    <scope>NUCLEOTIDE SEQUENCE</scope>
</reference>
<feature type="transmembrane region" description="Helical" evidence="1">
    <location>
        <begin position="122"/>
        <end position="140"/>
    </location>
</feature>
<dbReference type="AlphaFoldDB" id="A0A1B6EJ35"/>
<feature type="transmembrane region" description="Helical" evidence="1">
    <location>
        <begin position="7"/>
        <end position="27"/>
    </location>
</feature>
<evidence type="ECO:0000256" key="1">
    <source>
        <dbReference type="SAM" id="Phobius"/>
    </source>
</evidence>
<evidence type="ECO:0000313" key="2">
    <source>
        <dbReference type="EMBL" id="JAS37937.1"/>
    </source>
</evidence>
<dbReference type="EMBL" id="GECZ01031832">
    <property type="protein sequence ID" value="JAS37937.1"/>
    <property type="molecule type" value="Transcribed_RNA"/>
</dbReference>
<accession>A0A1B6EJ35</accession>
<keyword evidence="1" id="KW-1133">Transmembrane helix</keyword>
<feature type="transmembrane region" description="Helical" evidence="1">
    <location>
        <begin position="89"/>
        <end position="110"/>
    </location>
</feature>
<gene>
    <name evidence="2" type="ORF">g.17404</name>
</gene>
<sequence length="172" mass="19483">MLRSFCGCLRLKVGCILFCIVFMVFQVRNLRDCFAVLKYLGPEKNEDEENKKQKVEAKSHYTIKAVVAAFLLAAAMVTLIAVFMKQTTILRIGSVIVFLSAFMPFLLSALNDHPSTDFTIDVIILGVCMYGSCLLWSYAVEIEEPEIPIPVTYIESAMPPPQYQYQGYYRPT</sequence>
<proteinExistence type="predicted"/>
<keyword evidence="1" id="KW-0812">Transmembrane</keyword>
<feature type="transmembrane region" description="Helical" evidence="1">
    <location>
        <begin position="61"/>
        <end position="82"/>
    </location>
</feature>
<keyword evidence="1" id="KW-0472">Membrane</keyword>
<name>A0A1B6EJ35_9HEMI</name>
<protein>
    <submittedName>
        <fullName evidence="2">Uncharacterized protein</fullName>
    </submittedName>
</protein>
<organism evidence="2">
    <name type="scientific">Cuerna arida</name>
    <dbReference type="NCBI Taxonomy" id="1464854"/>
    <lineage>
        <taxon>Eukaryota</taxon>
        <taxon>Metazoa</taxon>
        <taxon>Ecdysozoa</taxon>
        <taxon>Arthropoda</taxon>
        <taxon>Hexapoda</taxon>
        <taxon>Insecta</taxon>
        <taxon>Pterygota</taxon>
        <taxon>Neoptera</taxon>
        <taxon>Paraneoptera</taxon>
        <taxon>Hemiptera</taxon>
        <taxon>Auchenorrhyncha</taxon>
        <taxon>Membracoidea</taxon>
        <taxon>Cicadellidae</taxon>
        <taxon>Cicadellinae</taxon>
        <taxon>Proconiini</taxon>
        <taxon>Cuerna</taxon>
    </lineage>
</organism>